<dbReference type="PATRIC" id="fig|1008153.3.peg.2428"/>
<feature type="transmembrane region" description="Helical" evidence="1">
    <location>
        <begin position="59"/>
        <end position="79"/>
    </location>
</feature>
<keyword evidence="3" id="KW-1185">Reference proteome</keyword>
<keyword evidence="1" id="KW-0812">Transmembrane</keyword>
<evidence type="ECO:0000313" key="2">
    <source>
        <dbReference type="EMBL" id="KYH25703.1"/>
    </source>
</evidence>
<feature type="transmembrane region" description="Helical" evidence="1">
    <location>
        <begin position="33"/>
        <end position="52"/>
    </location>
</feature>
<name>A0A151ADN2_9EURY</name>
<dbReference type="RefSeq" id="WP_066382706.1">
    <property type="nucleotide sequence ID" value="NZ_LTAZ01000005.1"/>
</dbReference>
<comment type="caution">
    <text evidence="2">The sequence shown here is derived from an EMBL/GenBank/DDBJ whole genome shotgun (WGS) entry which is preliminary data.</text>
</comment>
<organism evidence="2 3">
    <name type="scientific">Halalkalicoccus paucihalophilus</name>
    <dbReference type="NCBI Taxonomy" id="1008153"/>
    <lineage>
        <taxon>Archaea</taxon>
        <taxon>Methanobacteriati</taxon>
        <taxon>Methanobacteriota</taxon>
        <taxon>Stenosarchaea group</taxon>
        <taxon>Halobacteria</taxon>
        <taxon>Halobacteriales</taxon>
        <taxon>Halococcaceae</taxon>
        <taxon>Halalkalicoccus</taxon>
    </lineage>
</organism>
<dbReference type="EMBL" id="LTAZ01000005">
    <property type="protein sequence ID" value="KYH25703.1"/>
    <property type="molecule type" value="Genomic_DNA"/>
</dbReference>
<sequence>MFVIGLTVFCLLVGCWVAVHTKRDGGPSPVARGLGVAAVLFVTPFVVFLAVGSMLTGTLAAALTVVPVALLGLGVYVFAMGTVPARLRAIR</sequence>
<reference evidence="2 3" key="1">
    <citation type="submission" date="2016-02" db="EMBL/GenBank/DDBJ databases">
        <title>Genome sequence of Halalkalicoccus paucihalophilus DSM 24557.</title>
        <authorList>
            <person name="Poehlein A."/>
            <person name="Daniel R."/>
        </authorList>
    </citation>
    <scope>NUCLEOTIDE SEQUENCE [LARGE SCALE GENOMIC DNA]</scope>
    <source>
        <strain evidence="2 3">DSM 24557</strain>
    </source>
</reference>
<proteinExistence type="predicted"/>
<keyword evidence="1" id="KW-1133">Transmembrane helix</keyword>
<protein>
    <submittedName>
        <fullName evidence="2">Uncharacterized protein</fullName>
    </submittedName>
</protein>
<keyword evidence="1" id="KW-0472">Membrane</keyword>
<evidence type="ECO:0000256" key="1">
    <source>
        <dbReference type="SAM" id="Phobius"/>
    </source>
</evidence>
<dbReference type="Proteomes" id="UP000075321">
    <property type="component" value="Unassembled WGS sequence"/>
</dbReference>
<evidence type="ECO:0000313" key="3">
    <source>
        <dbReference type="Proteomes" id="UP000075321"/>
    </source>
</evidence>
<dbReference type="OrthoDB" id="377409at2157"/>
<gene>
    <name evidence="2" type="ORF">HAPAU_23800</name>
</gene>
<accession>A0A151ADN2</accession>
<dbReference type="AlphaFoldDB" id="A0A151ADN2"/>